<comment type="caution">
    <text evidence="3">The sequence shown here is derived from an EMBL/GenBank/DDBJ whole genome shotgun (WGS) entry which is preliminary data.</text>
</comment>
<dbReference type="InterPro" id="IPR001075">
    <property type="entry name" value="NIF_FeS_clus_asmbl_NifU_C"/>
</dbReference>
<dbReference type="RefSeq" id="WP_092057957.1">
    <property type="nucleotide sequence ID" value="NZ_FOJJ01000038.1"/>
</dbReference>
<dbReference type="FunFam" id="3.30.300.130:FF:000003">
    <property type="entry name" value="NifU-like protein 3, chloroplastic"/>
    <property type="match status" value="1"/>
</dbReference>
<dbReference type="OrthoDB" id="9796965at2"/>
<gene>
    <name evidence="3" type="ORF">FL622_09985</name>
</gene>
<reference evidence="3 4" key="1">
    <citation type="submission" date="2019-07" db="EMBL/GenBank/DDBJ databases">
        <title>Insights of Desulfuromonas acetexigens electromicrobiology.</title>
        <authorList>
            <person name="Katuri K."/>
            <person name="Sapireddy V."/>
            <person name="Shaw D.R."/>
            <person name="Saikaly P."/>
        </authorList>
    </citation>
    <scope>NUCLEOTIDE SEQUENCE [LARGE SCALE GENOMIC DNA]</scope>
    <source>
        <strain evidence="3 4">2873</strain>
    </source>
</reference>
<dbReference type="PANTHER" id="PTHR11178:SF25">
    <property type="entry name" value="NIFU-LIKE PROTEIN 3, CHLOROPLASTIC"/>
    <property type="match status" value="1"/>
</dbReference>
<dbReference type="GO" id="GO:0016226">
    <property type="term" value="P:iron-sulfur cluster assembly"/>
    <property type="evidence" value="ECO:0007669"/>
    <property type="project" value="InterPro"/>
</dbReference>
<name>A0A550JDF4_9BACT</name>
<dbReference type="EMBL" id="VJVV01000006">
    <property type="protein sequence ID" value="TRO81228.1"/>
    <property type="molecule type" value="Genomic_DNA"/>
</dbReference>
<dbReference type="AlphaFoldDB" id="A0A550JDF4"/>
<evidence type="ECO:0000256" key="1">
    <source>
        <dbReference type="ARBA" id="ARBA00006420"/>
    </source>
</evidence>
<dbReference type="GO" id="GO:0005198">
    <property type="term" value="F:structural molecule activity"/>
    <property type="evidence" value="ECO:0007669"/>
    <property type="project" value="UniProtKB-ARBA"/>
</dbReference>
<dbReference type="Pfam" id="PF01106">
    <property type="entry name" value="NifU"/>
    <property type="match status" value="1"/>
</dbReference>
<organism evidence="3 4">
    <name type="scientific">Trichloromonas acetexigens</name>
    <dbReference type="NCBI Taxonomy" id="38815"/>
    <lineage>
        <taxon>Bacteria</taxon>
        <taxon>Pseudomonadati</taxon>
        <taxon>Thermodesulfobacteriota</taxon>
        <taxon>Desulfuromonadia</taxon>
        <taxon>Desulfuromonadales</taxon>
        <taxon>Trichloromonadaceae</taxon>
        <taxon>Trichloromonas</taxon>
    </lineage>
</organism>
<dbReference type="GO" id="GO:0051536">
    <property type="term" value="F:iron-sulfur cluster binding"/>
    <property type="evidence" value="ECO:0007669"/>
    <property type="project" value="InterPro"/>
</dbReference>
<dbReference type="SUPFAM" id="SSF117916">
    <property type="entry name" value="Fe-S cluster assembly (FSCA) domain-like"/>
    <property type="match status" value="1"/>
</dbReference>
<dbReference type="Gene3D" id="3.30.300.130">
    <property type="entry name" value="Fe-S cluster assembly (FSCA)"/>
    <property type="match status" value="1"/>
</dbReference>
<evidence type="ECO:0000313" key="3">
    <source>
        <dbReference type="EMBL" id="TRO81228.1"/>
    </source>
</evidence>
<dbReference type="Proteomes" id="UP000317155">
    <property type="component" value="Unassembled WGS sequence"/>
</dbReference>
<keyword evidence="4" id="KW-1185">Reference proteome</keyword>
<comment type="similarity">
    <text evidence="1">Belongs to the NifU family.</text>
</comment>
<protein>
    <submittedName>
        <fullName evidence="3">NifU family protein</fullName>
    </submittedName>
</protein>
<dbReference type="GO" id="GO:0005506">
    <property type="term" value="F:iron ion binding"/>
    <property type="evidence" value="ECO:0007669"/>
    <property type="project" value="InterPro"/>
</dbReference>
<accession>A0A550JDF4</accession>
<feature type="domain" description="NIF system FeS cluster assembly NifU C-terminal" evidence="2">
    <location>
        <begin position="5"/>
        <end position="71"/>
    </location>
</feature>
<evidence type="ECO:0000313" key="4">
    <source>
        <dbReference type="Proteomes" id="UP000317155"/>
    </source>
</evidence>
<proteinExistence type="inferred from homology"/>
<dbReference type="PANTHER" id="PTHR11178">
    <property type="entry name" value="IRON-SULFUR CLUSTER SCAFFOLD PROTEIN NFU-RELATED"/>
    <property type="match status" value="1"/>
</dbReference>
<dbReference type="InterPro" id="IPR034904">
    <property type="entry name" value="FSCA_dom_sf"/>
</dbReference>
<evidence type="ECO:0000259" key="2">
    <source>
        <dbReference type="Pfam" id="PF01106"/>
    </source>
</evidence>
<sequence length="73" mass="7852">MKQKVQEALNLVRPALQADGGDVELIDVTEDGIVKVRLQGACGSCPMSTMTLKMGIERTLKEKVPGVKEVVQA</sequence>